<dbReference type="Gene3D" id="1.10.443.10">
    <property type="entry name" value="Intergrase catalytic core"/>
    <property type="match status" value="1"/>
</dbReference>
<organism evidence="6 8">
    <name type="scientific">Haloterrigena gelatinilytica</name>
    <dbReference type="NCBI Taxonomy" id="2741724"/>
    <lineage>
        <taxon>Archaea</taxon>
        <taxon>Methanobacteriati</taxon>
        <taxon>Methanobacteriota</taxon>
        <taxon>Stenosarchaea group</taxon>
        <taxon>Halobacteria</taxon>
        <taxon>Halobacteriales</taxon>
        <taxon>Natrialbaceae</taxon>
        <taxon>Haloterrigena</taxon>
    </lineage>
</organism>
<evidence type="ECO:0000259" key="5">
    <source>
        <dbReference type="PROSITE" id="PS51900"/>
    </source>
</evidence>
<feature type="domain" description="Core-binding (CB)" evidence="5">
    <location>
        <begin position="4"/>
        <end position="90"/>
    </location>
</feature>
<reference evidence="6 9" key="1">
    <citation type="submission" date="2020-06" db="EMBL/GenBank/DDBJ databases">
        <title>Haloterrigena sp. nov., an extremely halophilic archaeon isolated from a saline sediment.</title>
        <authorList>
            <person name="Liu B.-B."/>
        </authorList>
    </citation>
    <scope>NUCLEOTIDE SEQUENCE</scope>
    <source>
        <strain evidence="6">SYSU A121-1</strain>
        <strain evidence="7 9">SYSU A558-1</strain>
    </source>
</reference>
<protein>
    <submittedName>
        <fullName evidence="6">Site-specific integrase</fullName>
    </submittedName>
</protein>
<comment type="caution">
    <text evidence="6">The sequence shown here is derived from an EMBL/GenBank/DDBJ whole genome shotgun (WGS) entry which is preliminary data.</text>
</comment>
<dbReference type="InterPro" id="IPR044068">
    <property type="entry name" value="CB"/>
</dbReference>
<evidence type="ECO:0000313" key="6">
    <source>
        <dbReference type="EMBL" id="NUB91685.1"/>
    </source>
</evidence>
<dbReference type="CDD" id="cd00397">
    <property type="entry name" value="DNA_BRE_C"/>
    <property type="match status" value="1"/>
</dbReference>
<dbReference type="GO" id="GO:0003677">
    <property type="term" value="F:DNA binding"/>
    <property type="evidence" value="ECO:0007669"/>
    <property type="project" value="UniProtKB-UniRule"/>
</dbReference>
<dbReference type="RefSeq" id="WP_174680429.1">
    <property type="nucleotide sequence ID" value="NZ_JABUQZ010000001.1"/>
</dbReference>
<dbReference type="EMBL" id="JABURA010000001">
    <property type="protein sequence ID" value="NUB91685.1"/>
    <property type="molecule type" value="Genomic_DNA"/>
</dbReference>
<feature type="region of interest" description="Disordered" evidence="4">
    <location>
        <begin position="319"/>
        <end position="338"/>
    </location>
</feature>
<evidence type="ECO:0000256" key="2">
    <source>
        <dbReference type="ARBA" id="ARBA00023172"/>
    </source>
</evidence>
<evidence type="ECO:0000313" key="7">
    <source>
        <dbReference type="EMBL" id="NUC72518.1"/>
    </source>
</evidence>
<dbReference type="PROSITE" id="PS51900">
    <property type="entry name" value="CB"/>
    <property type="match status" value="1"/>
</dbReference>
<accession>A0A8J8GQH8</accession>
<dbReference type="Proteomes" id="UP001016761">
    <property type="component" value="Unassembled WGS sequence"/>
</dbReference>
<dbReference type="InterPro" id="IPR011010">
    <property type="entry name" value="DNA_brk_join_enz"/>
</dbReference>
<evidence type="ECO:0000313" key="9">
    <source>
        <dbReference type="Proteomes" id="UP001016761"/>
    </source>
</evidence>
<dbReference type="InterPro" id="IPR010998">
    <property type="entry name" value="Integrase_recombinase_N"/>
</dbReference>
<name>A0A8J8GQH8_9EURY</name>
<sequence length="338" mass="39403">MGLLQPLPPKKAVHEYLKDREPEVTKGTLHEHRSRLKRFLNWCDEVGLDDMNDLDGRKAQEFKNYRAERVAITTLEHEMRTFRLMVAFCESIDGVMDGVANGVSIPKPSRKEKSRDVKIEPDHAKAILDYLERWNYASLRHVMFQTLWETGIRTSTLRSFDLRDFYPNDPDGPYLDAVHRPESGTPLKKDEYSEREINISDKLARLLQAYINEKRPDVTDDFDRHPLFATSYGRVYKTTIQRNVYSVTRPCHIGMDCPHGREPDECEASDYNTASKCPDSVSPHAIRRGSATHYRNLGHSRTMVGDKLDMSEEVLREHYERQSKTEKRRQRRGMLDDF</sequence>
<dbReference type="InterPro" id="IPR013762">
    <property type="entry name" value="Integrase-like_cat_sf"/>
</dbReference>
<evidence type="ECO:0000256" key="4">
    <source>
        <dbReference type="SAM" id="MobiDB-lite"/>
    </source>
</evidence>
<dbReference type="AlphaFoldDB" id="A0A8J8GQH8"/>
<keyword evidence="2" id="KW-0233">DNA recombination</keyword>
<keyword evidence="1 3" id="KW-0238">DNA-binding</keyword>
<evidence type="ECO:0000313" key="8">
    <source>
        <dbReference type="Proteomes" id="UP000728647"/>
    </source>
</evidence>
<dbReference type="Proteomes" id="UP000728647">
    <property type="component" value="Unassembled WGS sequence"/>
</dbReference>
<gene>
    <name evidence="6" type="ORF">HT576_11735</name>
    <name evidence="7" type="ORF">HTZ84_09390</name>
</gene>
<evidence type="ECO:0000256" key="1">
    <source>
        <dbReference type="ARBA" id="ARBA00023125"/>
    </source>
</evidence>
<dbReference type="Gene3D" id="1.10.150.130">
    <property type="match status" value="1"/>
</dbReference>
<keyword evidence="9" id="KW-1185">Reference proteome</keyword>
<proteinExistence type="predicted"/>
<dbReference type="GO" id="GO:0006310">
    <property type="term" value="P:DNA recombination"/>
    <property type="evidence" value="ECO:0007669"/>
    <property type="project" value="UniProtKB-KW"/>
</dbReference>
<dbReference type="EMBL" id="JABUQZ010000001">
    <property type="protein sequence ID" value="NUC72518.1"/>
    <property type="molecule type" value="Genomic_DNA"/>
</dbReference>
<dbReference type="GO" id="GO:0015074">
    <property type="term" value="P:DNA integration"/>
    <property type="evidence" value="ECO:0007669"/>
    <property type="project" value="InterPro"/>
</dbReference>
<dbReference type="SUPFAM" id="SSF56349">
    <property type="entry name" value="DNA breaking-rejoining enzymes"/>
    <property type="match status" value="1"/>
</dbReference>
<evidence type="ECO:0000256" key="3">
    <source>
        <dbReference type="PROSITE-ProRule" id="PRU01248"/>
    </source>
</evidence>
<dbReference type="OrthoDB" id="198497at2157"/>